<dbReference type="NCBIfam" id="TIGR04183">
    <property type="entry name" value="Por_Secre_tail"/>
    <property type="match status" value="1"/>
</dbReference>
<keyword evidence="5" id="KW-1185">Reference proteome</keyword>
<keyword evidence="1 2" id="KW-0732">Signal</keyword>
<dbReference type="Proteomes" id="UP001596043">
    <property type="component" value="Unassembled WGS sequence"/>
</dbReference>
<accession>A0ABV9HZ87</accession>
<gene>
    <name evidence="4" type="ORF">ACFO3O_16325</name>
</gene>
<dbReference type="InterPro" id="IPR026444">
    <property type="entry name" value="Secre_tail"/>
</dbReference>
<dbReference type="Pfam" id="PF18962">
    <property type="entry name" value="Por_Secre_tail"/>
    <property type="match status" value="1"/>
</dbReference>
<evidence type="ECO:0000313" key="4">
    <source>
        <dbReference type="EMBL" id="MFC4635477.1"/>
    </source>
</evidence>
<dbReference type="RefSeq" id="WP_379980727.1">
    <property type="nucleotide sequence ID" value="NZ_JBHSFV010000010.1"/>
</dbReference>
<reference evidence="5" key="1">
    <citation type="journal article" date="2019" name="Int. J. Syst. Evol. Microbiol.">
        <title>The Global Catalogue of Microorganisms (GCM) 10K type strain sequencing project: providing services to taxonomists for standard genome sequencing and annotation.</title>
        <authorList>
            <consortium name="The Broad Institute Genomics Platform"/>
            <consortium name="The Broad Institute Genome Sequencing Center for Infectious Disease"/>
            <person name="Wu L."/>
            <person name="Ma J."/>
        </authorList>
    </citation>
    <scope>NUCLEOTIDE SEQUENCE [LARGE SCALE GENOMIC DNA]</scope>
    <source>
        <strain evidence="5">YJ-61-S</strain>
    </source>
</reference>
<evidence type="ECO:0000259" key="3">
    <source>
        <dbReference type="Pfam" id="PF18962"/>
    </source>
</evidence>
<comment type="caution">
    <text evidence="4">The sequence shown here is derived from an EMBL/GenBank/DDBJ whole genome shotgun (WGS) entry which is preliminary data.</text>
</comment>
<feature type="domain" description="Secretion system C-terminal sorting" evidence="3">
    <location>
        <begin position="261"/>
        <end position="327"/>
    </location>
</feature>
<dbReference type="EMBL" id="JBHSFV010000010">
    <property type="protein sequence ID" value="MFC4635477.1"/>
    <property type="molecule type" value="Genomic_DNA"/>
</dbReference>
<feature type="chain" id="PRO_5045417114" evidence="2">
    <location>
        <begin position="19"/>
        <end position="329"/>
    </location>
</feature>
<evidence type="ECO:0000313" key="5">
    <source>
        <dbReference type="Proteomes" id="UP001596043"/>
    </source>
</evidence>
<evidence type="ECO:0000256" key="1">
    <source>
        <dbReference type="ARBA" id="ARBA00022729"/>
    </source>
</evidence>
<protein>
    <submittedName>
        <fullName evidence="4">T9SS type A sorting domain-containing protein</fullName>
    </submittedName>
</protein>
<proteinExistence type="predicted"/>
<feature type="signal peptide" evidence="2">
    <location>
        <begin position="1"/>
        <end position="18"/>
    </location>
</feature>
<organism evidence="4 5">
    <name type="scientific">Dokdonia ponticola</name>
    <dbReference type="NCBI Taxonomy" id="2041041"/>
    <lineage>
        <taxon>Bacteria</taxon>
        <taxon>Pseudomonadati</taxon>
        <taxon>Bacteroidota</taxon>
        <taxon>Flavobacteriia</taxon>
        <taxon>Flavobacteriales</taxon>
        <taxon>Flavobacteriaceae</taxon>
        <taxon>Dokdonia</taxon>
    </lineage>
</organism>
<name>A0ABV9HZ87_9FLAO</name>
<sequence length="329" mass="36561">MKKIITLVLLLVICNLNAQIDYELTVLNETYENLENATSLNNGELWDDPSFNVPIGFDFQLGPNEFNTLFFSDDALGGLLTTIANIDAASFGGFALVAQDIIDRGFNTGTSLSPLSFKLEGEVGSQILKIEWNNVGFFDESSLQDFMNFQLWLYEEGNVIEYRYGPSEINDPTSSFEGLDGIQVILFPLLPAGGQGPLEEDAYILSGDPVNPEFITISTEQDFIDAELTSLTGVPPNGTVYRFSSETLSIDDTDIVLDLNIYPNPTNDVFKIESKMIDYTLEVYNTSGKRVLRFDSPKDSYSVSNLSKGVYFVRIQSTTEVVTKRLIKS</sequence>
<evidence type="ECO:0000256" key="2">
    <source>
        <dbReference type="SAM" id="SignalP"/>
    </source>
</evidence>